<keyword evidence="5 7" id="KW-0067">ATP-binding</keyword>
<feature type="binding site" evidence="7">
    <location>
        <position position="48"/>
    </location>
    <ligand>
        <name>ATP</name>
        <dbReference type="ChEBI" id="CHEBI:30616"/>
    </ligand>
</feature>
<evidence type="ECO:0000256" key="7">
    <source>
        <dbReference type="PROSITE-ProRule" id="PRU10141"/>
    </source>
</evidence>
<dbReference type="Pfam" id="PF12063">
    <property type="entry name" value="ATG1-like_MIT1"/>
    <property type="match status" value="1"/>
</dbReference>
<dbReference type="InterPro" id="IPR045269">
    <property type="entry name" value="Atg1-like"/>
</dbReference>
<dbReference type="PROSITE" id="PS00107">
    <property type="entry name" value="PROTEIN_KINASE_ATP"/>
    <property type="match status" value="1"/>
</dbReference>
<keyword evidence="4 10" id="KW-0418">Kinase</keyword>
<dbReference type="GO" id="GO:0000422">
    <property type="term" value="P:autophagy of mitochondrion"/>
    <property type="evidence" value="ECO:0007669"/>
    <property type="project" value="TreeGrafter"/>
</dbReference>
<dbReference type="PANTHER" id="PTHR24348:SF22">
    <property type="entry name" value="NON-SPECIFIC SERINE_THREONINE PROTEIN KINASE"/>
    <property type="match status" value="1"/>
</dbReference>
<dbReference type="GO" id="GO:0010506">
    <property type="term" value="P:regulation of autophagy"/>
    <property type="evidence" value="ECO:0007669"/>
    <property type="project" value="InterPro"/>
</dbReference>
<name>A0A9W8ATJ9_9FUNG</name>
<dbReference type="GO" id="GO:0000045">
    <property type="term" value="P:autophagosome assembly"/>
    <property type="evidence" value="ECO:0007669"/>
    <property type="project" value="TreeGrafter"/>
</dbReference>
<dbReference type="GO" id="GO:0004674">
    <property type="term" value="F:protein serine/threonine kinase activity"/>
    <property type="evidence" value="ECO:0007669"/>
    <property type="project" value="UniProtKB-EC"/>
</dbReference>
<evidence type="ECO:0000256" key="1">
    <source>
        <dbReference type="ARBA" id="ARBA00012513"/>
    </source>
</evidence>
<organism evidence="10 11">
    <name type="scientific">Dispira parvispora</name>
    <dbReference type="NCBI Taxonomy" id="1520584"/>
    <lineage>
        <taxon>Eukaryota</taxon>
        <taxon>Fungi</taxon>
        <taxon>Fungi incertae sedis</taxon>
        <taxon>Zoopagomycota</taxon>
        <taxon>Kickxellomycotina</taxon>
        <taxon>Dimargaritomycetes</taxon>
        <taxon>Dimargaritales</taxon>
        <taxon>Dimargaritaceae</taxon>
        <taxon>Dispira</taxon>
    </lineage>
</organism>
<dbReference type="AlphaFoldDB" id="A0A9W8ATJ9"/>
<proteinExistence type="predicted"/>
<dbReference type="CDD" id="cd14009">
    <property type="entry name" value="STKc_ATG1_ULK_like"/>
    <property type="match status" value="1"/>
</dbReference>
<dbReference type="PROSITE" id="PS50011">
    <property type="entry name" value="PROTEIN_KINASE_DOM"/>
    <property type="match status" value="1"/>
</dbReference>
<dbReference type="Proteomes" id="UP001150925">
    <property type="component" value="Unassembled WGS sequence"/>
</dbReference>
<dbReference type="Gene3D" id="1.10.510.10">
    <property type="entry name" value="Transferase(Phosphotransferase) domain 1"/>
    <property type="match status" value="1"/>
</dbReference>
<evidence type="ECO:0000256" key="5">
    <source>
        <dbReference type="ARBA" id="ARBA00022840"/>
    </source>
</evidence>
<feature type="region of interest" description="Disordered" evidence="8">
    <location>
        <begin position="486"/>
        <end position="553"/>
    </location>
</feature>
<dbReference type="PROSITE" id="PS00108">
    <property type="entry name" value="PROTEIN_KINASE_ST"/>
    <property type="match status" value="1"/>
</dbReference>
<feature type="domain" description="Protein kinase" evidence="9">
    <location>
        <begin position="19"/>
        <end position="315"/>
    </location>
</feature>
<dbReference type="GO" id="GO:0034727">
    <property type="term" value="P:piecemeal microautophagy of the nucleus"/>
    <property type="evidence" value="ECO:0007669"/>
    <property type="project" value="TreeGrafter"/>
</dbReference>
<evidence type="ECO:0000256" key="6">
    <source>
        <dbReference type="ARBA" id="ARBA00030237"/>
    </source>
</evidence>
<protein>
    <recommendedName>
        <fullName evidence="1">non-specific serine/threonine protein kinase</fullName>
        <ecNumber evidence="1">2.7.11.1</ecNumber>
    </recommendedName>
    <alternativeName>
        <fullName evidence="6">Autophagy-related protein 1</fullName>
    </alternativeName>
</protein>
<dbReference type="SMART" id="SM00220">
    <property type="entry name" value="S_TKc"/>
    <property type="match status" value="1"/>
</dbReference>
<dbReference type="PANTHER" id="PTHR24348">
    <property type="entry name" value="SERINE/THREONINE-PROTEIN KINASE UNC-51-RELATED"/>
    <property type="match status" value="1"/>
</dbReference>
<accession>A0A9W8ATJ9</accession>
<dbReference type="EC" id="2.7.11.1" evidence="1"/>
<dbReference type="InterPro" id="IPR000719">
    <property type="entry name" value="Prot_kinase_dom"/>
</dbReference>
<evidence type="ECO:0000313" key="11">
    <source>
        <dbReference type="Proteomes" id="UP001150925"/>
    </source>
</evidence>
<evidence type="ECO:0000313" key="10">
    <source>
        <dbReference type="EMBL" id="KAJ1968928.1"/>
    </source>
</evidence>
<sequence length="886" mass="96329">MADAPSSNRPRSILRVGDYVLGTEIGRGSFATVYKGYNKVTSETVAIKSVARSQLTKKLLESLESEIAILKKVRHKYVVELLDCLKSRNHIHLVVEFCSLGDLSVYIKRRKELPALRSEAGGLREPIVRRFLNQLASALEFLQSCKVIHRDIKPQNLLLCPPSPHYVVGASEAVQVYPNLKVADFGFARSLPSQDLAETLCGSPLYMAPEILDYQKYSAKADLWSTGAVLYEMITGRPPFRAANHIDLLRKIKVTNDQIRFPGDTSVAPATSEAGGSRTRTSLVAPDLQSIVRCLLKRRPEDRISFENFFQHPTVSGREPLAATLLPPSQTSGILGGVSGSLGAKSASASAADDAPAGTERARPSHHPNPTRPQYELSGKTPMTAAGSERGKEADHIFPSSAPQPPVAATTQASDRSPLIQPISQPAVRPHSGRVERSPRDIPQANHGRAPSRVSLYNPTPPVAEKEYVMVDKRTVEVNILADELASSPKSGRGRLSHHYPGQPSSVPRGRPPSYGPGSPSQRPVTTGISPVRPSDFPSSGEVGPRSTRDQRVPHHFLEEVEKTSGVGLTSMVPIVSGNTSGDSKESQVIRRIQDLTTKAQAVMQLADQKLAHVEDLLNLPQAQRQVQRVSSNDAVPVGSPGHTRLSGGGDPIVGFNDTQTRVQTNVEEAFALYHRALSLLELGLHVAEEHWVQLVRESERRVHPISGGHQLSSIGTGTGGNVEAGLTGKNGNLPIASVPFNNAVQLARHQFNICEERAEYIKSKSPTDELILVGVSVEQILHDAALQTAKHALHLYRYQEYLLCERGYQWSINLLQALLEPVAWAQTTSEGGDSHVTQLTAQEIHSKPASTSPQPTTSLHPSHVAGIQLALRLDAQDQKRAQECK</sequence>
<dbReference type="GO" id="GO:0034045">
    <property type="term" value="C:phagophore assembly site membrane"/>
    <property type="evidence" value="ECO:0007669"/>
    <property type="project" value="TreeGrafter"/>
</dbReference>
<keyword evidence="11" id="KW-1185">Reference proteome</keyword>
<keyword evidence="2 10" id="KW-0808">Transferase</keyword>
<evidence type="ECO:0000256" key="2">
    <source>
        <dbReference type="ARBA" id="ARBA00022679"/>
    </source>
</evidence>
<gene>
    <name evidence="10" type="primary">ATG1</name>
    <name evidence="10" type="ORF">IWQ62_000942</name>
</gene>
<comment type="caution">
    <text evidence="10">The sequence shown here is derived from an EMBL/GenBank/DDBJ whole genome shotgun (WGS) entry which is preliminary data.</text>
</comment>
<evidence type="ECO:0000256" key="8">
    <source>
        <dbReference type="SAM" id="MobiDB-lite"/>
    </source>
</evidence>
<feature type="compositionally biased region" description="Low complexity" evidence="8">
    <location>
        <begin position="341"/>
        <end position="358"/>
    </location>
</feature>
<dbReference type="EMBL" id="JANBPY010000117">
    <property type="protein sequence ID" value="KAJ1968928.1"/>
    <property type="molecule type" value="Genomic_DNA"/>
</dbReference>
<evidence type="ECO:0000259" key="9">
    <source>
        <dbReference type="PROSITE" id="PS50011"/>
    </source>
</evidence>
<dbReference type="OrthoDB" id="346907at2759"/>
<dbReference type="SUPFAM" id="SSF56112">
    <property type="entry name" value="Protein kinase-like (PK-like)"/>
    <property type="match status" value="1"/>
</dbReference>
<dbReference type="InterPro" id="IPR017441">
    <property type="entry name" value="Protein_kinase_ATP_BS"/>
</dbReference>
<dbReference type="GO" id="GO:0005524">
    <property type="term" value="F:ATP binding"/>
    <property type="evidence" value="ECO:0007669"/>
    <property type="project" value="UniProtKB-UniRule"/>
</dbReference>
<dbReference type="GO" id="GO:0005829">
    <property type="term" value="C:cytosol"/>
    <property type="evidence" value="ECO:0007669"/>
    <property type="project" value="TreeGrafter"/>
</dbReference>
<dbReference type="GO" id="GO:0042594">
    <property type="term" value="P:response to starvation"/>
    <property type="evidence" value="ECO:0007669"/>
    <property type="project" value="TreeGrafter"/>
</dbReference>
<dbReference type="Pfam" id="PF00069">
    <property type="entry name" value="Pkinase"/>
    <property type="match status" value="1"/>
</dbReference>
<dbReference type="GO" id="GO:0005776">
    <property type="term" value="C:autophagosome"/>
    <property type="evidence" value="ECO:0007669"/>
    <property type="project" value="TreeGrafter"/>
</dbReference>
<dbReference type="FunFam" id="3.30.200.20:FF:000042">
    <property type="entry name" value="Aurora kinase A"/>
    <property type="match status" value="1"/>
</dbReference>
<dbReference type="InterPro" id="IPR011009">
    <property type="entry name" value="Kinase-like_dom_sf"/>
</dbReference>
<evidence type="ECO:0000256" key="3">
    <source>
        <dbReference type="ARBA" id="ARBA00022741"/>
    </source>
</evidence>
<evidence type="ECO:0000256" key="4">
    <source>
        <dbReference type="ARBA" id="ARBA00022777"/>
    </source>
</evidence>
<reference evidence="10" key="1">
    <citation type="submission" date="2022-07" db="EMBL/GenBank/DDBJ databases">
        <title>Phylogenomic reconstructions and comparative analyses of Kickxellomycotina fungi.</title>
        <authorList>
            <person name="Reynolds N.K."/>
            <person name="Stajich J.E."/>
            <person name="Barry K."/>
            <person name="Grigoriev I.V."/>
            <person name="Crous P."/>
            <person name="Smith M.E."/>
        </authorList>
    </citation>
    <scope>NUCLEOTIDE SEQUENCE</scope>
    <source>
        <strain evidence="10">RSA 1196</strain>
    </source>
</reference>
<dbReference type="InterPro" id="IPR022708">
    <property type="entry name" value="Atg1-like_tMIT"/>
</dbReference>
<feature type="region of interest" description="Disordered" evidence="8">
    <location>
        <begin position="629"/>
        <end position="652"/>
    </location>
</feature>
<keyword evidence="3 7" id="KW-0547">Nucleotide-binding</keyword>
<feature type="region of interest" description="Disordered" evidence="8">
    <location>
        <begin position="336"/>
        <end position="459"/>
    </location>
</feature>
<dbReference type="InterPro" id="IPR008271">
    <property type="entry name" value="Ser/Thr_kinase_AS"/>
</dbReference>
<dbReference type="GO" id="GO:0061709">
    <property type="term" value="P:reticulophagy"/>
    <property type="evidence" value="ECO:0007669"/>
    <property type="project" value="TreeGrafter"/>
</dbReference>